<comment type="caution">
    <text evidence="3">The sequence shown here is derived from an EMBL/GenBank/DDBJ whole genome shotgun (WGS) entry which is preliminary data.</text>
</comment>
<reference evidence="3 4" key="1">
    <citation type="submission" date="2016-01" db="EMBL/GenBank/DDBJ databases">
        <title>High potential of lignocellulose degradation of a new Verrucomicrobia species.</title>
        <authorList>
            <person name="Wang Y."/>
            <person name="Shi Y."/>
            <person name="Qiu Z."/>
            <person name="Liu S."/>
            <person name="Yang H."/>
        </authorList>
    </citation>
    <scope>NUCLEOTIDE SEQUENCE [LARGE SCALE GENOMIC DNA]</scope>
    <source>
        <strain evidence="3 4">TSB47</strain>
    </source>
</reference>
<dbReference type="EMBL" id="LRRQ01000085">
    <property type="protein sequence ID" value="OAM89636.1"/>
    <property type="molecule type" value="Genomic_DNA"/>
</dbReference>
<dbReference type="OrthoDB" id="9770528at2"/>
<feature type="active site" description="Nucleophile" evidence="1">
    <location>
        <position position="302"/>
    </location>
</feature>
<dbReference type="InterPro" id="IPR008391">
    <property type="entry name" value="AXE1_dom"/>
</dbReference>
<dbReference type="AlphaFoldDB" id="A0A178IKJ4"/>
<dbReference type="Pfam" id="PF05448">
    <property type="entry name" value="AXE1"/>
    <property type="match status" value="1"/>
</dbReference>
<evidence type="ECO:0000313" key="4">
    <source>
        <dbReference type="Proteomes" id="UP000078486"/>
    </source>
</evidence>
<dbReference type="InterPro" id="IPR039069">
    <property type="entry name" value="CE7"/>
</dbReference>
<evidence type="ECO:0000313" key="3">
    <source>
        <dbReference type="EMBL" id="OAM89636.1"/>
    </source>
</evidence>
<gene>
    <name evidence="3" type="ORF">AW736_12255</name>
</gene>
<dbReference type="Gene3D" id="3.40.50.1820">
    <property type="entry name" value="alpha/beta hydrolase"/>
    <property type="match status" value="1"/>
</dbReference>
<feature type="active site" description="Charge relay system" evidence="1">
    <location>
        <position position="415"/>
    </location>
</feature>
<protein>
    <submittedName>
        <fullName evidence="3">Acetylxylan esterase</fullName>
    </submittedName>
</protein>
<feature type="active site" description="Charge relay system" evidence="1">
    <location>
        <position position="386"/>
    </location>
</feature>
<dbReference type="RefSeq" id="WP_068771114.1">
    <property type="nucleotide sequence ID" value="NZ_CP109796.1"/>
</dbReference>
<dbReference type="InterPro" id="IPR029058">
    <property type="entry name" value="AB_hydrolase_fold"/>
</dbReference>
<evidence type="ECO:0000256" key="1">
    <source>
        <dbReference type="PIRSR" id="PIRSR639069-1"/>
    </source>
</evidence>
<dbReference type="PANTHER" id="PTHR40111:SF1">
    <property type="entry name" value="CEPHALOSPORIN-C DEACETYLASE"/>
    <property type="match status" value="1"/>
</dbReference>
<proteinExistence type="predicted"/>
<name>A0A178IKJ4_9BACT</name>
<dbReference type="GO" id="GO:0005976">
    <property type="term" value="P:polysaccharide metabolic process"/>
    <property type="evidence" value="ECO:0007669"/>
    <property type="project" value="TreeGrafter"/>
</dbReference>
<dbReference type="GO" id="GO:0052689">
    <property type="term" value="F:carboxylic ester hydrolase activity"/>
    <property type="evidence" value="ECO:0007669"/>
    <property type="project" value="TreeGrafter"/>
</dbReference>
<sequence>MNFHLPPRFVILWLLLPAALLRGGEIKVSVAPDRDNWFYKTGEPVRFAISVTDDGAPVKEVGINYTIGPEKMPASAKNAVVPEGGLVVDGGSLSAPGFLRCIVNARVAGKNYKGLATAAVSPDEIKPTQTEPKDFELYWEGSKAELAAIPMEAGRTLLPEYCTDAVNVYHVRIRTLATGLMAHRYKAHVYGILCEPKAPGKYPAVLRVPGAGIAPRVPVNTSLAARGFITLGIGIHGIPVNLPKDVYDDLDAGALRDYRNLNLDNRDAYYYRRVYMGCVRANDYLVSLPNFDGKNLIVSGGSQGGMLTIVTAALDPRVTGLAAQFPAYCDVTGYLHGRAGGWPHMFEPGSPQLGNPAKLETTAYYDVVNFAKRIAVPGHYAWGYNDETCPPTSIYAAYNQITAPKTLTLDVAAGHKTTPAQNTAIEEWIIKTAKADSLP</sequence>
<keyword evidence="4" id="KW-1185">Reference proteome</keyword>
<accession>A0A178IKJ4</accession>
<dbReference type="PANTHER" id="PTHR40111">
    <property type="entry name" value="CEPHALOSPORIN-C DEACETYLASE"/>
    <property type="match status" value="1"/>
</dbReference>
<dbReference type="Proteomes" id="UP000078486">
    <property type="component" value="Unassembled WGS sequence"/>
</dbReference>
<feature type="domain" description="Acetyl xylan esterase" evidence="2">
    <location>
        <begin position="125"/>
        <end position="430"/>
    </location>
</feature>
<evidence type="ECO:0000259" key="2">
    <source>
        <dbReference type="Pfam" id="PF05448"/>
    </source>
</evidence>
<dbReference type="SUPFAM" id="SSF53474">
    <property type="entry name" value="alpha/beta-Hydrolases"/>
    <property type="match status" value="1"/>
</dbReference>
<dbReference type="STRING" id="1184151.AW736_12255"/>
<organism evidence="3 4">
    <name type="scientific">Termitidicoccus mucosus</name>
    <dbReference type="NCBI Taxonomy" id="1184151"/>
    <lineage>
        <taxon>Bacteria</taxon>
        <taxon>Pseudomonadati</taxon>
        <taxon>Verrucomicrobiota</taxon>
        <taxon>Opitutia</taxon>
        <taxon>Opitutales</taxon>
        <taxon>Opitutaceae</taxon>
        <taxon>Termitidicoccus</taxon>
    </lineage>
</organism>